<dbReference type="Proteomes" id="UP001224926">
    <property type="component" value="Chromosome"/>
</dbReference>
<organism evidence="3 4">
    <name type="scientific">Natrinema thermotolerans</name>
    <dbReference type="NCBI Taxonomy" id="121872"/>
    <lineage>
        <taxon>Archaea</taxon>
        <taxon>Methanobacteriati</taxon>
        <taxon>Methanobacteriota</taxon>
        <taxon>Stenosarchaea group</taxon>
        <taxon>Halobacteria</taxon>
        <taxon>Halobacteriales</taxon>
        <taxon>Natrialbaceae</taxon>
        <taxon>Natrinema</taxon>
    </lineage>
</organism>
<keyword evidence="1" id="KW-0175">Coiled coil</keyword>
<proteinExistence type="predicted"/>
<keyword evidence="4" id="KW-1185">Reference proteome</keyword>
<sequence length="613" mass="69535">MDIDIDCDGCDENTEAELEAKQERGEELTEEEQAIVDGEEEVPTFNGPLSPANVEYCDFCHTVGQSLAIAFGAIGGGATFLSTNIQTGIGAGLAIWLLLALVVGYVGNFPILGPVFGPIVERIAASQGVYLTEKAKRKYRRETATDGGTAVDTSSDEIEDVDLDDEDVALEYDETEVNTDAQLQQLEKEKERWKKLAEKRGDEKADLKSKVETTQQNLEQLEGKKEDLEDDLKKAKKRNEKLEGRLNREVHNGVLGGSDEYMAFHPLHSENLKYADDTGGAFVGPVFVKKTVEVYIERFNQTVELAYIVTDEDDLTKGAPDYIGSEDLPEHNDHLFPKPETLDSPITHKHPGKAGYDPDNPNHRVLYWNNLGTVNETRKALLGDDSVDYYRSPVGIAWDNEGNYCPPPYDPRGFENIQELRSRKDKIERLLRQTRSQLNNEKDRNGALQQNITVLENELDSVRTELEHAREREMEAIEASKTQEHANRVISDAKQQSDRELERREEEKQQLKKDRDYHRKEKYDETDNIQTERAEAEERVAAKQTQVEAVGYLLRVGYQPPEADIDYDRLSDDSYEYDHGDVIQMALGDDEMPKKIEQQLQKTLQPEMMEGMN</sequence>
<dbReference type="GeneID" id="84215876"/>
<dbReference type="PANTHER" id="PTHR32083:SF48">
    <property type="entry name" value="TRANS-GOLGI NETWORK-LOCALIZED SYP41-INTERACTING PROTEIN 1"/>
    <property type="match status" value="1"/>
</dbReference>
<dbReference type="PANTHER" id="PTHR32083">
    <property type="entry name" value="CILIA AND FLAGELLA-ASSOCIATED PROTEIN 58-RELATED"/>
    <property type="match status" value="1"/>
</dbReference>
<reference evidence="3 4" key="1">
    <citation type="submission" date="2022-07" db="EMBL/GenBank/DDBJ databases">
        <title>Two temperate virus in Haloterrigena jeotgali A29.</title>
        <authorList>
            <person name="Deng X."/>
        </authorList>
    </citation>
    <scope>NUCLEOTIDE SEQUENCE [LARGE SCALE GENOMIC DNA]</scope>
    <source>
        <strain evidence="3 4">A29</strain>
    </source>
</reference>
<evidence type="ECO:0000313" key="3">
    <source>
        <dbReference type="EMBL" id="WMT07270.1"/>
    </source>
</evidence>
<evidence type="ECO:0000256" key="1">
    <source>
        <dbReference type="ARBA" id="ARBA00023054"/>
    </source>
</evidence>
<name>A0AAF0PA23_9EURY</name>
<evidence type="ECO:0000313" key="4">
    <source>
        <dbReference type="Proteomes" id="UP001224926"/>
    </source>
</evidence>
<dbReference type="EMBL" id="CP101873">
    <property type="protein sequence ID" value="WMT07270.1"/>
    <property type="molecule type" value="Genomic_DNA"/>
</dbReference>
<feature type="region of interest" description="Disordered" evidence="2">
    <location>
        <begin position="477"/>
        <end position="524"/>
    </location>
</feature>
<dbReference type="AlphaFoldDB" id="A0AAF0PA23"/>
<feature type="compositionally biased region" description="Basic and acidic residues" evidence="2">
    <location>
        <begin position="495"/>
        <end position="524"/>
    </location>
</feature>
<dbReference type="GeneID" id="39864359"/>
<evidence type="ECO:0000256" key="2">
    <source>
        <dbReference type="SAM" id="MobiDB-lite"/>
    </source>
</evidence>
<gene>
    <name evidence="3" type="ORF">NP511_18005</name>
</gene>
<protein>
    <submittedName>
        <fullName evidence="3">Uncharacterized protein</fullName>
    </submittedName>
</protein>
<dbReference type="GO" id="GO:0005856">
    <property type="term" value="C:cytoskeleton"/>
    <property type="evidence" value="ECO:0007669"/>
    <property type="project" value="TreeGrafter"/>
</dbReference>
<feature type="region of interest" description="Disordered" evidence="2">
    <location>
        <begin position="204"/>
        <end position="226"/>
    </location>
</feature>
<dbReference type="RefSeq" id="WP_049966553.1">
    <property type="nucleotide sequence ID" value="NZ_CP101873.1"/>
</dbReference>
<accession>A0AAF0PA23</accession>